<evidence type="ECO:0000259" key="5">
    <source>
        <dbReference type="Pfam" id="PF13193"/>
    </source>
</evidence>
<comment type="caution">
    <text evidence="6">The sequence shown here is derived from an EMBL/GenBank/DDBJ whole genome shotgun (WGS) entry which is preliminary data.</text>
</comment>
<evidence type="ECO:0000256" key="3">
    <source>
        <dbReference type="SAM" id="Phobius"/>
    </source>
</evidence>
<dbReference type="AlphaFoldDB" id="A0A1Y1ZGR3"/>
<evidence type="ECO:0000313" key="6">
    <source>
        <dbReference type="EMBL" id="ORY09005.1"/>
    </source>
</evidence>
<proteinExistence type="inferred from homology"/>
<protein>
    <recommendedName>
        <fullName evidence="8">4-coumarate-CoA ligase-like protein</fullName>
    </recommendedName>
</protein>
<dbReference type="PANTHER" id="PTHR24096">
    <property type="entry name" value="LONG-CHAIN-FATTY-ACID--COA LIGASE"/>
    <property type="match status" value="1"/>
</dbReference>
<feature type="domain" description="AMP-binding enzyme C-terminal" evidence="5">
    <location>
        <begin position="468"/>
        <end position="546"/>
    </location>
</feature>
<keyword evidence="3" id="KW-0472">Membrane</keyword>
<name>A0A1Y1ZGR3_9PLEO</name>
<dbReference type="EMBL" id="MCFA01000092">
    <property type="protein sequence ID" value="ORY09005.1"/>
    <property type="molecule type" value="Genomic_DNA"/>
</dbReference>
<keyword evidence="7" id="KW-1185">Reference proteome</keyword>
<dbReference type="InterPro" id="IPR042099">
    <property type="entry name" value="ANL_N_sf"/>
</dbReference>
<dbReference type="InterPro" id="IPR020845">
    <property type="entry name" value="AMP-binding_CS"/>
</dbReference>
<evidence type="ECO:0008006" key="8">
    <source>
        <dbReference type="Google" id="ProtNLM"/>
    </source>
</evidence>
<dbReference type="OrthoDB" id="6509636at2759"/>
<dbReference type="Gene3D" id="3.30.300.30">
    <property type="match status" value="1"/>
</dbReference>
<comment type="pathway">
    <text evidence="1">Siderophore biosynthesis.</text>
</comment>
<evidence type="ECO:0000259" key="4">
    <source>
        <dbReference type="Pfam" id="PF00501"/>
    </source>
</evidence>
<dbReference type="SUPFAM" id="SSF56801">
    <property type="entry name" value="Acetyl-CoA synthetase-like"/>
    <property type="match status" value="1"/>
</dbReference>
<dbReference type="GO" id="GO:0016405">
    <property type="term" value="F:CoA-ligase activity"/>
    <property type="evidence" value="ECO:0007669"/>
    <property type="project" value="TreeGrafter"/>
</dbReference>
<feature type="transmembrane region" description="Helical" evidence="3">
    <location>
        <begin position="72"/>
        <end position="96"/>
    </location>
</feature>
<dbReference type="CDD" id="cd05911">
    <property type="entry name" value="Firefly_Luc_like"/>
    <property type="match status" value="1"/>
</dbReference>
<reference evidence="6 7" key="1">
    <citation type="submission" date="2016-07" db="EMBL/GenBank/DDBJ databases">
        <title>Pervasive Adenine N6-methylation of Active Genes in Fungi.</title>
        <authorList>
            <consortium name="DOE Joint Genome Institute"/>
            <person name="Mondo S.J."/>
            <person name="Dannebaum R.O."/>
            <person name="Kuo R.C."/>
            <person name="Labutti K."/>
            <person name="Haridas S."/>
            <person name="Kuo A."/>
            <person name="Salamov A."/>
            <person name="Ahrendt S.R."/>
            <person name="Lipzen A."/>
            <person name="Sullivan W."/>
            <person name="Andreopoulos W.B."/>
            <person name="Clum A."/>
            <person name="Lindquist E."/>
            <person name="Daum C."/>
            <person name="Ramamoorthy G.K."/>
            <person name="Gryganskyi A."/>
            <person name="Culley D."/>
            <person name="Magnuson J.K."/>
            <person name="James T.Y."/>
            <person name="O'Malley M.A."/>
            <person name="Stajich J.E."/>
            <person name="Spatafora J.W."/>
            <person name="Visel A."/>
            <person name="Grigoriev I.V."/>
        </authorList>
    </citation>
    <scope>NUCLEOTIDE SEQUENCE [LARGE SCALE GENOMIC DNA]</scope>
    <source>
        <strain evidence="6 7">CBS 115471</strain>
    </source>
</reference>
<dbReference type="InterPro" id="IPR025110">
    <property type="entry name" value="AMP-bd_C"/>
</dbReference>
<dbReference type="Pfam" id="PF13193">
    <property type="entry name" value="AMP-binding_C"/>
    <property type="match status" value="1"/>
</dbReference>
<evidence type="ECO:0000256" key="1">
    <source>
        <dbReference type="ARBA" id="ARBA00004924"/>
    </source>
</evidence>
<comment type="similarity">
    <text evidence="2">Belongs to the ATP-dependent AMP-binding enzyme family.</text>
</comment>
<dbReference type="PROSITE" id="PS00455">
    <property type="entry name" value="AMP_BINDING"/>
    <property type="match status" value="1"/>
</dbReference>
<dbReference type="FunFam" id="3.40.50.12780:FF:000003">
    <property type="entry name" value="Long-chain-fatty-acid--CoA ligase FadD"/>
    <property type="match status" value="1"/>
</dbReference>
<dbReference type="PANTHER" id="PTHR24096:SF424">
    <property type="entry name" value="ACETYL-COA SYNTHETASE-LIKE PROTEIN-RELATED"/>
    <property type="match status" value="1"/>
</dbReference>
<feature type="domain" description="AMP-dependent synthetase/ligase" evidence="4">
    <location>
        <begin position="27"/>
        <end position="417"/>
    </location>
</feature>
<dbReference type="Pfam" id="PF00501">
    <property type="entry name" value="AMP-binding"/>
    <property type="match status" value="1"/>
</dbReference>
<keyword evidence="3" id="KW-1133">Transmembrane helix</keyword>
<dbReference type="Proteomes" id="UP000193144">
    <property type="component" value="Unassembled WGS sequence"/>
</dbReference>
<dbReference type="InterPro" id="IPR000873">
    <property type="entry name" value="AMP-dep_synth/lig_dom"/>
</dbReference>
<dbReference type="Gene3D" id="3.40.50.12780">
    <property type="entry name" value="N-terminal domain of ligase-like"/>
    <property type="match status" value="1"/>
</dbReference>
<evidence type="ECO:0000256" key="2">
    <source>
        <dbReference type="ARBA" id="ARBA00006432"/>
    </source>
</evidence>
<evidence type="ECO:0000313" key="7">
    <source>
        <dbReference type="Proteomes" id="UP000193144"/>
    </source>
</evidence>
<organism evidence="6 7">
    <name type="scientific">Clohesyomyces aquaticus</name>
    <dbReference type="NCBI Taxonomy" id="1231657"/>
    <lineage>
        <taxon>Eukaryota</taxon>
        <taxon>Fungi</taxon>
        <taxon>Dikarya</taxon>
        <taxon>Ascomycota</taxon>
        <taxon>Pezizomycotina</taxon>
        <taxon>Dothideomycetes</taxon>
        <taxon>Pleosporomycetidae</taxon>
        <taxon>Pleosporales</taxon>
        <taxon>Lindgomycetaceae</taxon>
        <taxon>Clohesyomyces</taxon>
    </lineage>
</organism>
<keyword evidence="3" id="KW-0812">Transmembrane</keyword>
<gene>
    <name evidence="6" type="ORF">BCR34DRAFT_487954</name>
</gene>
<accession>A0A1Y1ZGR3</accession>
<dbReference type="STRING" id="1231657.A0A1Y1ZGR3"/>
<sequence length="565" mass="62644">MVIKSRWSYQTPRVSLPTFIFDSPTAELPTTPAFISAREPDKHFLSLRDYRLWAQRIASGLRRSGLQPGDRVLLYSGNTLFFPCVIMGVIMAGGIFTGANPTYVARELAYQLQDSGARYLICAEGSLDTGLEAAKTVGLSADNIFIFDDGVATFEGKTVEKDSPLGKIWHWTTLVDSAEAGQAFQWEDLKTDEELNRVIALNYSSGTTGVAKGVMISHSNYVANCSQQIFISAQHPNYAAQRAKQRMLCFLPMYHAMAQAIFCMNSVKQRVPVYMMAKFDFLEMLQCVQRFRITDLVLVPPVIVAMAKHPATRKFDLSSVERVGSGAAPLGREVCAELEKLWPDGSVNVKQGWGMTEATCAVTTFHPAALSLSFSVGELAPNCEAKIVVDEEGLVEAPQGERGEIWVKGPNVMRGYWKKPEATKETITADGWLRTGDVAYVDQEKNFFIVDRKKELIKVKGLQVAPAELEALLLDHPDVQDAAVIGVTLDGEEYPRAYIVPQTPEKATPEVAENIKKWLAERVSKAKRLEGGVRFIDAIPKNPSGKIMRREIREKAKLEDTKAKL</sequence>
<dbReference type="InterPro" id="IPR045851">
    <property type="entry name" value="AMP-bd_C_sf"/>
</dbReference>